<evidence type="ECO:0000256" key="4">
    <source>
        <dbReference type="ARBA" id="ARBA00022989"/>
    </source>
</evidence>
<evidence type="ECO:0000313" key="9">
    <source>
        <dbReference type="EMBL" id="KAL0640857.1"/>
    </source>
</evidence>
<feature type="transmembrane region" description="Helical" evidence="7">
    <location>
        <begin position="535"/>
        <end position="558"/>
    </location>
</feature>
<evidence type="ECO:0000259" key="8">
    <source>
        <dbReference type="Pfam" id="PF01490"/>
    </source>
</evidence>
<comment type="caution">
    <text evidence="9">The sequence shown here is derived from an EMBL/GenBank/DDBJ whole genome shotgun (WGS) entry which is preliminary data.</text>
</comment>
<dbReference type="Proteomes" id="UP001447188">
    <property type="component" value="Unassembled WGS sequence"/>
</dbReference>
<feature type="transmembrane region" description="Helical" evidence="7">
    <location>
        <begin position="348"/>
        <end position="372"/>
    </location>
</feature>
<feature type="transmembrane region" description="Helical" evidence="7">
    <location>
        <begin position="460"/>
        <end position="480"/>
    </location>
</feature>
<protein>
    <recommendedName>
        <fullName evidence="8">Amino acid transporter transmembrane domain-containing protein</fullName>
    </recommendedName>
</protein>
<feature type="domain" description="Amino acid transporter transmembrane" evidence="8">
    <location>
        <begin position="321"/>
        <end position="700"/>
    </location>
</feature>
<gene>
    <name evidence="9" type="ORF">Q9L58_000164</name>
</gene>
<keyword evidence="3 7" id="KW-0812">Transmembrane</keyword>
<comment type="subcellular location">
    <subcellularLocation>
        <location evidence="1">Membrane</location>
        <topology evidence="1">Multi-pass membrane protein</topology>
    </subcellularLocation>
</comment>
<feature type="region of interest" description="Disordered" evidence="6">
    <location>
        <begin position="185"/>
        <end position="209"/>
    </location>
</feature>
<dbReference type="EMBL" id="JBBBZM010000001">
    <property type="protein sequence ID" value="KAL0640857.1"/>
    <property type="molecule type" value="Genomic_DNA"/>
</dbReference>
<feature type="transmembrane region" description="Helical" evidence="7">
    <location>
        <begin position="624"/>
        <end position="641"/>
    </location>
</feature>
<feature type="transmembrane region" description="Helical" evidence="7">
    <location>
        <begin position="680"/>
        <end position="701"/>
    </location>
</feature>
<dbReference type="PANTHER" id="PTHR22950:SF666">
    <property type="entry name" value="VACUOLAR AMINO ACID TRANSPORTER 4"/>
    <property type="match status" value="1"/>
</dbReference>
<dbReference type="Pfam" id="PF01490">
    <property type="entry name" value="Aa_trans"/>
    <property type="match status" value="1"/>
</dbReference>
<keyword evidence="4 7" id="KW-1133">Transmembrane helix</keyword>
<reference evidence="9 10" key="1">
    <citation type="submission" date="2024-02" db="EMBL/GenBank/DDBJ databases">
        <title>Discinaceae phylogenomics.</title>
        <authorList>
            <person name="Dirks A.C."/>
            <person name="James T.Y."/>
        </authorList>
    </citation>
    <scope>NUCLEOTIDE SEQUENCE [LARGE SCALE GENOMIC DNA]</scope>
    <source>
        <strain evidence="9 10">ACD0624</strain>
    </source>
</reference>
<name>A0ABR3GYP3_9PEZI</name>
<comment type="similarity">
    <text evidence="2">Belongs to the amino acid/polyamine transporter 2 family.</text>
</comment>
<proteinExistence type="inferred from homology"/>
<evidence type="ECO:0000256" key="6">
    <source>
        <dbReference type="SAM" id="MobiDB-lite"/>
    </source>
</evidence>
<accession>A0ABR3GYP3</accession>
<feature type="transmembrane region" description="Helical" evidence="7">
    <location>
        <begin position="647"/>
        <end position="668"/>
    </location>
</feature>
<feature type="transmembrane region" description="Helical" evidence="7">
    <location>
        <begin position="396"/>
        <end position="416"/>
    </location>
</feature>
<feature type="transmembrane region" description="Helical" evidence="7">
    <location>
        <begin position="436"/>
        <end position="453"/>
    </location>
</feature>
<keyword evidence="10" id="KW-1185">Reference proteome</keyword>
<evidence type="ECO:0000256" key="3">
    <source>
        <dbReference type="ARBA" id="ARBA00022692"/>
    </source>
</evidence>
<feature type="region of interest" description="Disordered" evidence="6">
    <location>
        <begin position="1"/>
        <end position="87"/>
    </location>
</feature>
<feature type="transmembrane region" description="Helical" evidence="7">
    <location>
        <begin position="582"/>
        <end position="603"/>
    </location>
</feature>
<organism evidence="9 10">
    <name type="scientific">Discina gigas</name>
    <dbReference type="NCBI Taxonomy" id="1032678"/>
    <lineage>
        <taxon>Eukaryota</taxon>
        <taxon>Fungi</taxon>
        <taxon>Dikarya</taxon>
        <taxon>Ascomycota</taxon>
        <taxon>Pezizomycotina</taxon>
        <taxon>Pezizomycetes</taxon>
        <taxon>Pezizales</taxon>
        <taxon>Discinaceae</taxon>
        <taxon>Discina</taxon>
    </lineage>
</organism>
<evidence type="ECO:0000256" key="7">
    <source>
        <dbReference type="SAM" id="Phobius"/>
    </source>
</evidence>
<feature type="transmembrane region" description="Helical" evidence="7">
    <location>
        <begin position="502"/>
        <end position="523"/>
    </location>
</feature>
<evidence type="ECO:0000313" key="10">
    <source>
        <dbReference type="Proteomes" id="UP001447188"/>
    </source>
</evidence>
<evidence type="ECO:0000256" key="5">
    <source>
        <dbReference type="ARBA" id="ARBA00023136"/>
    </source>
</evidence>
<sequence>MSNTPTPLESSSASQRRAPSPRPSSPGPFQTTPRLQATVRLGSPVPGHGFPASVVGARPASPAPLAQNPLSHYNFPGGSGSPPRFGTPPRASTPIRYGTPPMNFGINIPGLSQDPSRPQSVYGSFDSRQPLEDAEVVRRHLVTDDIVSNFPSSQFGGGGLDTEFSSLQLQGGDVTRPIYRYVESIENQGGGRSRSRSFHVPRPEPDDDTLNISNIKQIGGFRRNYIRRVEGASPTPGTLAPQRRPFLTRNFIEFLTLHGHFAGEDLEEDDDDGEEWSGDDTLLIEEGGGDFGDAAGEASALLGGRTRTARRKSVSHQGTAGSGKAVLLLLKSFVGTGVLFLPKAYSNGGMLFCNIVLLMVALLSYYCFVLLVRTRLKVAGSFGDIGGILYGPKMRLTILTSIVASQIGFAAAYVVFTGENLQAFIFAVTKGEHHIDIKYLILLQLVVFLPMSMIRDMAKLGFAALVADFFIMLGLVYLYYYDIFTLATEGVSDIVAFNPNDWTLFIGTAIFTFEGIGLIIPIQETMKRPEKFPRVLGGVMVIITTIFLSMGALSYAAYGSHTKTVIILNLPQDDKFVNGVQFLYSLAILLSTPLQLFPAIRIMETGLFPRSGKNNTSVKWQKNIFRFITVFVTALISWGGADDLDKFVALIGSFACIPLVFIYPPLLHRRAYDTSTIMKIADISLILFGFGVMAYTTALTVKKWSDPSQ</sequence>
<dbReference type="InterPro" id="IPR013057">
    <property type="entry name" value="AA_transpt_TM"/>
</dbReference>
<evidence type="ECO:0000256" key="2">
    <source>
        <dbReference type="ARBA" id="ARBA00008066"/>
    </source>
</evidence>
<keyword evidence="5 7" id="KW-0472">Membrane</keyword>
<dbReference type="PANTHER" id="PTHR22950">
    <property type="entry name" value="AMINO ACID TRANSPORTER"/>
    <property type="match status" value="1"/>
</dbReference>
<evidence type="ECO:0000256" key="1">
    <source>
        <dbReference type="ARBA" id="ARBA00004141"/>
    </source>
</evidence>